<dbReference type="AlphaFoldDB" id="A0AAV9XMR0"/>
<dbReference type="EMBL" id="JAVHJO010000001">
    <property type="protein sequence ID" value="KAK6543383.1"/>
    <property type="molecule type" value="Genomic_DNA"/>
</dbReference>
<reference evidence="3 4" key="1">
    <citation type="submission" date="2019-10" db="EMBL/GenBank/DDBJ databases">
        <authorList>
            <person name="Palmer J.M."/>
        </authorList>
    </citation>
    <scope>NUCLEOTIDE SEQUENCE [LARGE SCALE GENOMIC DNA]</scope>
    <source>
        <strain evidence="3 4">TWF694</strain>
    </source>
</reference>
<protein>
    <submittedName>
        <fullName evidence="3">Uncharacterized protein</fullName>
    </submittedName>
</protein>
<organism evidence="3 4">
    <name type="scientific">Orbilia ellipsospora</name>
    <dbReference type="NCBI Taxonomy" id="2528407"/>
    <lineage>
        <taxon>Eukaryota</taxon>
        <taxon>Fungi</taxon>
        <taxon>Dikarya</taxon>
        <taxon>Ascomycota</taxon>
        <taxon>Pezizomycotina</taxon>
        <taxon>Orbiliomycetes</taxon>
        <taxon>Orbiliales</taxon>
        <taxon>Orbiliaceae</taxon>
        <taxon>Orbilia</taxon>
    </lineage>
</organism>
<proteinExistence type="predicted"/>
<evidence type="ECO:0000313" key="3">
    <source>
        <dbReference type="EMBL" id="KAK6543383.1"/>
    </source>
</evidence>
<keyword evidence="4" id="KW-1185">Reference proteome</keyword>
<feature type="coiled-coil region" evidence="1">
    <location>
        <begin position="440"/>
        <end position="471"/>
    </location>
</feature>
<evidence type="ECO:0000313" key="4">
    <source>
        <dbReference type="Proteomes" id="UP001365542"/>
    </source>
</evidence>
<feature type="region of interest" description="Disordered" evidence="2">
    <location>
        <begin position="244"/>
        <end position="265"/>
    </location>
</feature>
<evidence type="ECO:0000256" key="2">
    <source>
        <dbReference type="SAM" id="MobiDB-lite"/>
    </source>
</evidence>
<feature type="compositionally biased region" description="Acidic residues" evidence="2">
    <location>
        <begin position="53"/>
        <end position="69"/>
    </location>
</feature>
<comment type="caution">
    <text evidence="3">The sequence shown here is derived from an EMBL/GenBank/DDBJ whole genome shotgun (WGS) entry which is preliminary data.</text>
</comment>
<evidence type="ECO:0000256" key="1">
    <source>
        <dbReference type="SAM" id="Coils"/>
    </source>
</evidence>
<sequence length="652" mass="73545">MMPNFLGTRLALDPSAPIFTPTITPPSPLDISDIPQLISENHGANIWKHSESEKEENSEEDSVIDDTSDDGSCSTIKGTGSDRSNHSHRSTHSSTVGSDNIPEINQNRMDTAQQQNLERLVYTTTRDIFAQSLFKAITRLSGSTAHHILTSHVKDLPILLKSYKIDSLVDTVTKMHAQRVYSSNREVVEEKRPWLLHEDASDVPVAQYYPHLRPSSRTSSRNSASKDLGVGNFPIRNIQAPTEFLKPNSRPQTPSTRNGSLMDDGEYSVTNVESHNEVSIIDPYGTYFPYPTLRTILKETQKITKTAIYEFTKKYLPEKLRLQAYEYPASSSLGQWILMLQDAISEPYSYSEYPETQRKLLYLSTLNPNLLYSVGQVHDLVSERQHASTSELYVLLASVLEFIDVLGIPKCTTKQTLLNNYSSTLAADLKKKLEDIQIPLRNTLSRIAEAREKLTQEEEEVSQKYHQKEREVQQEFLLDQETLKGILNIKTAPLPQHEPTRTRTSFLPESKSYLVDQWNNPALEESEKVPDICVWDPDKHLIEYCPGGASLIETVKETNTPCINFPWDAISIDRAIDALNAKENMQLLSVKELQENAYSKSPLATLKGIDYPNLNTNIVIQPKVNKAVPIKAAKPMPSYIPSTENGDLLIDF</sequence>
<dbReference type="Proteomes" id="UP001365542">
    <property type="component" value="Unassembled WGS sequence"/>
</dbReference>
<name>A0AAV9XMR0_9PEZI</name>
<gene>
    <name evidence="3" type="ORF">TWF694_000131</name>
</gene>
<keyword evidence="1" id="KW-0175">Coiled coil</keyword>
<feature type="compositionally biased region" description="Polar residues" evidence="2">
    <location>
        <begin position="249"/>
        <end position="259"/>
    </location>
</feature>
<accession>A0AAV9XMR0</accession>
<feature type="region of interest" description="Disordered" evidence="2">
    <location>
        <begin position="49"/>
        <end position="103"/>
    </location>
</feature>